<name>A0A5B8U5V0_9ACTN</name>
<evidence type="ECO:0000256" key="4">
    <source>
        <dbReference type="ARBA" id="ARBA00067972"/>
    </source>
</evidence>
<proteinExistence type="inferred from homology"/>
<dbReference type="OrthoDB" id="9791723at2"/>
<reference evidence="6 7" key="1">
    <citation type="journal article" date="2018" name="J. Microbiol.">
        <title>Baekduia soli gen. nov., sp. nov., a novel bacterium isolated from the soil of Baekdu Mountain and proposal of a novel family name, Baekduiaceae fam. nov.</title>
        <authorList>
            <person name="An D.S."/>
            <person name="Siddiqi M.Z."/>
            <person name="Kim K.H."/>
            <person name="Yu H.S."/>
            <person name="Im W.T."/>
        </authorList>
    </citation>
    <scope>NUCLEOTIDE SEQUENCE [LARGE SCALE GENOMIC DNA]</scope>
    <source>
        <strain evidence="6 7">BR7-21</strain>
    </source>
</reference>
<dbReference type="Proteomes" id="UP000321805">
    <property type="component" value="Chromosome"/>
</dbReference>
<gene>
    <name evidence="6" type="ORF">FSW04_13585</name>
</gene>
<comment type="similarity">
    <text evidence="1">Belongs to the HyuE racemase family.</text>
</comment>
<dbReference type="GO" id="GO:0047661">
    <property type="term" value="F:amino-acid racemase activity"/>
    <property type="evidence" value="ECO:0007669"/>
    <property type="project" value="InterPro"/>
</dbReference>
<dbReference type="EMBL" id="CP042430">
    <property type="protein sequence ID" value="QEC48496.1"/>
    <property type="molecule type" value="Genomic_DNA"/>
</dbReference>
<comment type="catalytic activity">
    <reaction evidence="5">
        <text>D-5-benzylhydantoin = L-5-benzylhydantoin</text>
        <dbReference type="Rhea" id="RHEA:83991"/>
        <dbReference type="ChEBI" id="CHEBI:176864"/>
        <dbReference type="ChEBI" id="CHEBI:233540"/>
    </reaction>
</comment>
<sequence length="251" mass="26045">MRILVINPNTTQAMTDAIGDVARAAAAPGTEIDCVSPPGGPRSIEGFADEALAAYHVLDVVAGTAGEYDGYVIACFGDPGLYAARELADVPVVGIAEAAMHMASLVAHTWSIVTVIPRVEPMLAEAVIRTAMTEKCASIRGTPLTVLEIEADIERTKRMMLDEARAAIEQDGAEAILLGCAGLGPIDKTMQAALGVPVLDGTGCAVKLVESLVGYGITTAKVKAFLAPEPKELVACPASLAPTYERTLSPT</sequence>
<dbReference type="Gene3D" id="3.40.50.12500">
    <property type="match status" value="1"/>
</dbReference>
<dbReference type="GO" id="GO:0036348">
    <property type="term" value="F:hydantoin racemase activity"/>
    <property type="evidence" value="ECO:0007669"/>
    <property type="project" value="UniProtKB-EC"/>
</dbReference>
<evidence type="ECO:0000256" key="2">
    <source>
        <dbReference type="ARBA" id="ARBA00051635"/>
    </source>
</evidence>
<evidence type="ECO:0000256" key="3">
    <source>
        <dbReference type="ARBA" id="ARBA00066406"/>
    </source>
</evidence>
<dbReference type="InterPro" id="IPR015942">
    <property type="entry name" value="Asp/Glu/hydantoin_racemase"/>
</dbReference>
<comment type="catalytic activity">
    <reaction evidence="2">
        <text>a D-5-monosubstituted hydantoin = a L-5-monosubstituted hydantoin</text>
        <dbReference type="Rhea" id="RHEA:46624"/>
        <dbReference type="ChEBI" id="CHEBI:86339"/>
        <dbReference type="ChEBI" id="CHEBI:86340"/>
        <dbReference type="EC" id="5.1.99.5"/>
    </reaction>
</comment>
<keyword evidence="7" id="KW-1185">Reference proteome</keyword>
<dbReference type="EC" id="5.1.99.5" evidence="3"/>
<dbReference type="InterPro" id="IPR053714">
    <property type="entry name" value="Iso_Racemase_Enz_sf"/>
</dbReference>
<dbReference type="KEGG" id="bsol:FSW04_13585"/>
<dbReference type="PANTHER" id="PTHR28047">
    <property type="entry name" value="PROTEIN DCG1"/>
    <property type="match status" value="1"/>
</dbReference>
<evidence type="ECO:0000313" key="6">
    <source>
        <dbReference type="EMBL" id="QEC48496.1"/>
    </source>
</evidence>
<accession>A0A5B8U5V0</accession>
<evidence type="ECO:0000256" key="5">
    <source>
        <dbReference type="ARBA" id="ARBA00093199"/>
    </source>
</evidence>
<evidence type="ECO:0000313" key="7">
    <source>
        <dbReference type="Proteomes" id="UP000321805"/>
    </source>
</evidence>
<dbReference type="RefSeq" id="WP_146920092.1">
    <property type="nucleotide sequence ID" value="NZ_CP042430.1"/>
</dbReference>
<dbReference type="PANTHER" id="PTHR28047:SF5">
    <property type="entry name" value="PROTEIN DCG1"/>
    <property type="match status" value="1"/>
</dbReference>
<dbReference type="FunFam" id="3.40.50.12500:FF:000001">
    <property type="entry name" value="Putative hydantoin racemase"/>
    <property type="match status" value="1"/>
</dbReference>
<protein>
    <recommendedName>
        <fullName evidence="4">Hydantoin racemase</fullName>
        <ecNumber evidence="3">5.1.99.5</ecNumber>
    </recommendedName>
</protein>
<organism evidence="6 7">
    <name type="scientific">Baekduia soli</name>
    <dbReference type="NCBI Taxonomy" id="496014"/>
    <lineage>
        <taxon>Bacteria</taxon>
        <taxon>Bacillati</taxon>
        <taxon>Actinomycetota</taxon>
        <taxon>Thermoleophilia</taxon>
        <taxon>Solirubrobacterales</taxon>
        <taxon>Baekduiaceae</taxon>
        <taxon>Baekduia</taxon>
    </lineage>
</organism>
<dbReference type="InterPro" id="IPR052186">
    <property type="entry name" value="Hydantoin_racemase-like"/>
</dbReference>
<dbReference type="Pfam" id="PF01177">
    <property type="entry name" value="Asp_Glu_race"/>
    <property type="match status" value="1"/>
</dbReference>
<dbReference type="AlphaFoldDB" id="A0A5B8U5V0"/>
<evidence type="ECO:0000256" key="1">
    <source>
        <dbReference type="ARBA" id="ARBA00038414"/>
    </source>
</evidence>